<feature type="region of interest" description="Disordered" evidence="7">
    <location>
        <begin position="710"/>
        <end position="761"/>
    </location>
</feature>
<protein>
    <submittedName>
        <fullName evidence="8">Heat shock protein hsp88</fullName>
    </submittedName>
</protein>
<dbReference type="PROSITE" id="PS01036">
    <property type="entry name" value="HSP70_3"/>
    <property type="match status" value="1"/>
</dbReference>
<feature type="compositionally biased region" description="Basic and acidic residues" evidence="7">
    <location>
        <begin position="718"/>
        <end position="743"/>
    </location>
</feature>
<gene>
    <name evidence="8" type="ORF">TPAR_03146</name>
</gene>
<dbReference type="Proteomes" id="UP000237481">
    <property type="component" value="Unassembled WGS sequence"/>
</dbReference>
<accession>A0A2S4L2H3</accession>
<dbReference type="Gene3D" id="1.20.1270.10">
    <property type="match status" value="1"/>
</dbReference>
<keyword evidence="6 8" id="KW-0346">Stress response</keyword>
<dbReference type="AlphaFoldDB" id="A0A2S4L2H3"/>
<dbReference type="FunFam" id="3.90.640.10:FF:000004">
    <property type="entry name" value="Heat shock 70 kDa protein 4"/>
    <property type="match status" value="1"/>
</dbReference>
<evidence type="ECO:0000256" key="6">
    <source>
        <dbReference type="ARBA" id="ARBA00023016"/>
    </source>
</evidence>
<reference evidence="8 9" key="1">
    <citation type="submission" date="2018-01" db="EMBL/GenBank/DDBJ databases">
        <title>Harnessing the power of phylogenomics to disentangle the directionality and signatures of interkingdom host jumping in the parasitic fungal genus Tolypocladium.</title>
        <authorList>
            <person name="Quandt C.A."/>
            <person name="Patterson W."/>
            <person name="Spatafora J.W."/>
        </authorList>
    </citation>
    <scope>NUCLEOTIDE SEQUENCE [LARGE SCALE GENOMIC DNA]</scope>
    <source>
        <strain evidence="8 9">NRBC 100945</strain>
    </source>
</reference>
<dbReference type="STRING" id="94208.A0A2S4L2H3"/>
<keyword evidence="5" id="KW-0067">ATP-binding</keyword>
<dbReference type="InterPro" id="IPR043129">
    <property type="entry name" value="ATPase_NBD"/>
</dbReference>
<sequence>MAAKTPLGAPSGKFCGLLRKTERYLELQWRGLRRQVPIGGVAGARVPPLTSGPALVQSSRQRQKQLLAVLFELPSPAPDSHHTPPTAHHHHHPKVGPIFRQQTNWIPASCFSKLKIFFARQLTTHLLRTTLPSATLPSTTLLPTTLPPRLCPRRTASRPRICTVVLLLHPAPARRHRRCVVVRAPISRAQENRDHRIGSREKQQNTATMSVVGVDFGTLKTVVAVARNRGVDVITNEVSNRATPSLVGFGPKSRYLGEAAKTQEISNLKNTVSSIKRLAGRSFGDPDVQIEQQYVTAPLVDVNGQVGAEISYLGNEEKFTATQLVAMYLSKIRQTAASELKLPVSDLCMSVPAWFSDVQRRAIIDAAEIAGLKLLRLMNDTTAAALGWGITKLDLPGPEERPRRVCFVDIGHSNYTCSVVEFKKGELAVKSTAWDRNFGGRDFDKALVDHLAKEFKGKYKVDIYTHGRAMARTIAAAEKTKKILSANQQAPVNIESLMNDVDASTMVTRQEFEAMIEPLLARTHLPLEQALAQAKLSKDDIDVIEIVGGGSRVPALKDRIQAFFGKTLSFTMNADEAVARGCAFSCAILSPVFRVRDFSVQDIISYPIDFAWEKAPDIPDEDTSLTVFNKGNVLPSTKILTFYRKQPFDLEARYAKPEDLPGKMNPWIGRFSVKGVKAEGKDDFMICKLKARVNIHGVLNVENGYFVEDQEVEEEVKDDEKKEDGDKKDPDAMETDNKDDAPKKTRKVKKQVRKGDLPISSGTSSLDASLKANLMEKEATMVMEDKLVADTEEKKNELEAYIYDLRAKLDDQYAKFASEDEKSTINQKLEAAEDWLYDEGEDATKGIYVAKMDELRAMAGPIVQRHFEKVEAERRAVQERVDAEQAAKRAAEEEARKAAEAEKASQQGGSDQEMKDADASQAETEEAGDPK</sequence>
<evidence type="ECO:0000256" key="1">
    <source>
        <dbReference type="ARBA" id="ARBA00004496"/>
    </source>
</evidence>
<dbReference type="InterPro" id="IPR013126">
    <property type="entry name" value="Hsp_70_fam"/>
</dbReference>
<dbReference type="GO" id="GO:0005634">
    <property type="term" value="C:nucleus"/>
    <property type="evidence" value="ECO:0007669"/>
    <property type="project" value="TreeGrafter"/>
</dbReference>
<comment type="similarity">
    <text evidence="2">Belongs to the heat shock protein 70 family.</text>
</comment>
<dbReference type="SUPFAM" id="SSF53067">
    <property type="entry name" value="Actin-like ATPase domain"/>
    <property type="match status" value="2"/>
</dbReference>
<dbReference type="GO" id="GO:0140662">
    <property type="term" value="F:ATP-dependent protein folding chaperone"/>
    <property type="evidence" value="ECO:0007669"/>
    <property type="project" value="InterPro"/>
</dbReference>
<dbReference type="SUPFAM" id="SSF100934">
    <property type="entry name" value="Heat shock protein 70kD (HSP70), C-terminal subdomain"/>
    <property type="match status" value="1"/>
</dbReference>
<dbReference type="InterPro" id="IPR029048">
    <property type="entry name" value="HSP70_C_sf"/>
</dbReference>
<feature type="compositionally biased region" description="Basic and acidic residues" evidence="7">
    <location>
        <begin position="878"/>
        <end position="903"/>
    </location>
</feature>
<evidence type="ECO:0000256" key="4">
    <source>
        <dbReference type="ARBA" id="ARBA00022741"/>
    </source>
</evidence>
<dbReference type="PRINTS" id="PR00301">
    <property type="entry name" value="HEATSHOCK70"/>
</dbReference>
<evidence type="ECO:0000313" key="8">
    <source>
        <dbReference type="EMBL" id="POR36634.1"/>
    </source>
</evidence>
<dbReference type="SUPFAM" id="SSF100920">
    <property type="entry name" value="Heat shock protein 70kD (HSP70), peptide-binding domain"/>
    <property type="match status" value="1"/>
</dbReference>
<dbReference type="PANTHER" id="PTHR45639">
    <property type="entry name" value="HSC70CB, ISOFORM G-RELATED"/>
    <property type="match status" value="1"/>
</dbReference>
<keyword evidence="4" id="KW-0547">Nucleotide-binding</keyword>
<dbReference type="PANTHER" id="PTHR45639:SF4">
    <property type="entry name" value="HSC70CB, ISOFORM G"/>
    <property type="match status" value="1"/>
</dbReference>
<dbReference type="Pfam" id="PF00012">
    <property type="entry name" value="HSP70"/>
    <property type="match status" value="1"/>
</dbReference>
<dbReference type="EMBL" id="PKSG01000311">
    <property type="protein sequence ID" value="POR36634.1"/>
    <property type="molecule type" value="Genomic_DNA"/>
</dbReference>
<evidence type="ECO:0000313" key="9">
    <source>
        <dbReference type="Proteomes" id="UP000237481"/>
    </source>
</evidence>
<comment type="caution">
    <text evidence="8">The sequence shown here is derived from an EMBL/GenBank/DDBJ whole genome shotgun (WGS) entry which is preliminary data.</text>
</comment>
<feature type="region of interest" description="Disordered" evidence="7">
    <location>
        <begin position="878"/>
        <end position="931"/>
    </location>
</feature>
<dbReference type="FunFam" id="1.20.1270.10:FF:000002">
    <property type="entry name" value="Heat shock 70 kDa protein 4"/>
    <property type="match status" value="1"/>
</dbReference>
<dbReference type="Gene3D" id="2.60.34.10">
    <property type="entry name" value="Substrate Binding Domain Of DNAk, Chain A, domain 1"/>
    <property type="match status" value="1"/>
</dbReference>
<keyword evidence="3" id="KW-0963">Cytoplasm</keyword>
<dbReference type="Gene3D" id="3.30.30.30">
    <property type="match status" value="1"/>
</dbReference>
<evidence type="ECO:0000256" key="5">
    <source>
        <dbReference type="ARBA" id="ARBA00022840"/>
    </source>
</evidence>
<dbReference type="Gene3D" id="3.90.640.10">
    <property type="entry name" value="Actin, Chain A, domain 4"/>
    <property type="match status" value="1"/>
</dbReference>
<dbReference type="OrthoDB" id="434160at2759"/>
<dbReference type="FunFam" id="3.30.420.40:FF:000171">
    <property type="entry name" value="Heat shock 70 kDa protein 4"/>
    <property type="match status" value="2"/>
</dbReference>
<dbReference type="GO" id="GO:0005524">
    <property type="term" value="F:ATP binding"/>
    <property type="evidence" value="ECO:0007669"/>
    <property type="project" value="UniProtKB-KW"/>
</dbReference>
<keyword evidence="9" id="KW-1185">Reference proteome</keyword>
<dbReference type="Gene3D" id="3.30.420.40">
    <property type="match status" value="2"/>
</dbReference>
<evidence type="ECO:0000256" key="7">
    <source>
        <dbReference type="SAM" id="MobiDB-lite"/>
    </source>
</evidence>
<comment type="subcellular location">
    <subcellularLocation>
        <location evidence="1">Cytoplasm</location>
    </subcellularLocation>
</comment>
<evidence type="ECO:0000256" key="3">
    <source>
        <dbReference type="ARBA" id="ARBA00022490"/>
    </source>
</evidence>
<dbReference type="FunFam" id="3.30.30.30:FF:000002">
    <property type="entry name" value="Heat shock 70 kDa protein 4"/>
    <property type="match status" value="1"/>
</dbReference>
<dbReference type="GO" id="GO:0005829">
    <property type="term" value="C:cytosol"/>
    <property type="evidence" value="ECO:0007669"/>
    <property type="project" value="TreeGrafter"/>
</dbReference>
<proteinExistence type="inferred from homology"/>
<name>A0A2S4L2H3_9HYPO</name>
<evidence type="ECO:0000256" key="2">
    <source>
        <dbReference type="ARBA" id="ARBA00007381"/>
    </source>
</evidence>
<dbReference type="FunFam" id="2.60.34.10:FF:000011">
    <property type="entry name" value="Heat shock protein hsp88"/>
    <property type="match status" value="1"/>
</dbReference>
<organism evidence="8 9">
    <name type="scientific">Tolypocladium paradoxum</name>
    <dbReference type="NCBI Taxonomy" id="94208"/>
    <lineage>
        <taxon>Eukaryota</taxon>
        <taxon>Fungi</taxon>
        <taxon>Dikarya</taxon>
        <taxon>Ascomycota</taxon>
        <taxon>Pezizomycotina</taxon>
        <taxon>Sordariomycetes</taxon>
        <taxon>Hypocreomycetidae</taxon>
        <taxon>Hypocreales</taxon>
        <taxon>Ophiocordycipitaceae</taxon>
        <taxon>Tolypocladium</taxon>
    </lineage>
</organism>
<dbReference type="CDD" id="cd24094">
    <property type="entry name" value="ASKHA_NBD_HSP70_ScSse"/>
    <property type="match status" value="1"/>
</dbReference>
<dbReference type="InterPro" id="IPR029047">
    <property type="entry name" value="HSP70_peptide-bd_sf"/>
</dbReference>
<dbReference type="InterPro" id="IPR018181">
    <property type="entry name" value="Heat_shock_70_CS"/>
</dbReference>